<protein>
    <submittedName>
        <fullName evidence="2">Unannotated protein</fullName>
    </submittedName>
</protein>
<evidence type="ECO:0000313" key="4">
    <source>
        <dbReference type="EMBL" id="CAB4805925.1"/>
    </source>
</evidence>
<dbReference type="SUPFAM" id="SSF53850">
    <property type="entry name" value="Periplasmic binding protein-like II"/>
    <property type="match status" value="1"/>
</dbReference>
<dbReference type="GO" id="GO:1904680">
    <property type="term" value="F:peptide transmembrane transporter activity"/>
    <property type="evidence" value="ECO:0007669"/>
    <property type="project" value="TreeGrafter"/>
</dbReference>
<evidence type="ECO:0000259" key="1">
    <source>
        <dbReference type="Pfam" id="PF00496"/>
    </source>
</evidence>
<dbReference type="GO" id="GO:0042597">
    <property type="term" value="C:periplasmic space"/>
    <property type="evidence" value="ECO:0007669"/>
    <property type="project" value="UniProtKB-ARBA"/>
</dbReference>
<reference evidence="2" key="1">
    <citation type="submission" date="2020-05" db="EMBL/GenBank/DDBJ databases">
        <authorList>
            <person name="Chiriac C."/>
            <person name="Salcher M."/>
            <person name="Ghai R."/>
            <person name="Kavagutti S V."/>
        </authorList>
    </citation>
    <scope>NUCLEOTIDE SEQUENCE</scope>
</reference>
<dbReference type="CDD" id="cd00995">
    <property type="entry name" value="PBP2_NikA_DppA_OppA_like"/>
    <property type="match status" value="1"/>
</dbReference>
<evidence type="ECO:0000313" key="3">
    <source>
        <dbReference type="EMBL" id="CAB4740934.1"/>
    </source>
</evidence>
<dbReference type="EMBL" id="CAEZYX010000040">
    <property type="protein sequence ID" value="CAB4740934.1"/>
    <property type="molecule type" value="Genomic_DNA"/>
</dbReference>
<dbReference type="InterPro" id="IPR030678">
    <property type="entry name" value="Peptide/Ni-bd"/>
</dbReference>
<dbReference type="InterPro" id="IPR000914">
    <property type="entry name" value="SBP_5_dom"/>
</dbReference>
<dbReference type="Gene3D" id="3.10.105.10">
    <property type="entry name" value="Dipeptide-binding Protein, Domain 3"/>
    <property type="match status" value="1"/>
</dbReference>
<gene>
    <name evidence="2" type="ORF">UFOPK1791_00622</name>
    <name evidence="3" type="ORF">UFOPK2802_00534</name>
    <name evidence="4" type="ORF">UFOPK3083_00619</name>
    <name evidence="5" type="ORF">UFOPK3948_00650</name>
</gene>
<dbReference type="AlphaFoldDB" id="A0A6J6FUR2"/>
<name>A0A6J6FUR2_9ZZZZ</name>
<accession>A0A6J6FUR2</accession>
<dbReference type="Pfam" id="PF00496">
    <property type="entry name" value="SBP_bac_5"/>
    <property type="match status" value="1"/>
</dbReference>
<evidence type="ECO:0000313" key="2">
    <source>
        <dbReference type="EMBL" id="CAB4592100.1"/>
    </source>
</evidence>
<dbReference type="PIRSF" id="PIRSF002741">
    <property type="entry name" value="MppA"/>
    <property type="match status" value="1"/>
</dbReference>
<sequence>MLINRKNKMIAIGATLALALTGFVGLQSANAATGKNCNLKSVAKTADCDSVTYAALHRVGSLDAVTPVGGYTESQMATIVQGQLYRFNAAGYPARDLVLTETISADFLTVTQTLRTINYSDGTALVAADAVNAFDRWVVSKSSASYIAKVDKVVAKDAHTLVWTLKSPYTDFHFALAQQFLGIHPASKTDTAAKAAAYFKNPVSAGPMMVKTFTPGTDLFVAVANPNYWAKPVTKEIRVVTIPDANTRLAAFQAGTVDYVMELPLAAAQTKFDKTKFRVAAAKDSGTFMIAFNMGAGQPNKALKDARVRQAISLAIDRAAIMRIAFNGLSGTNCGMQFNTNNPYYLCSIPKSGARDTAAARKLLKEAGYANGFKLYLHVPNRVLWQDAVSIIKANLAVVGIDVTIDMVTPDTNISAVINKREWEAMWFGNNAATPILQLSNWFYPGGVWAANSNIADATLADTKKLLDEAGSATSAVVIKDKLAQVEKIAWDLSAFIPVGTRFYLSGSTIGAGLVQALMPGQLQFVIATNPALPTD</sequence>
<dbReference type="PANTHER" id="PTHR30290">
    <property type="entry name" value="PERIPLASMIC BINDING COMPONENT OF ABC TRANSPORTER"/>
    <property type="match status" value="1"/>
</dbReference>
<dbReference type="GO" id="GO:0015833">
    <property type="term" value="P:peptide transport"/>
    <property type="evidence" value="ECO:0007669"/>
    <property type="project" value="TreeGrafter"/>
</dbReference>
<dbReference type="InterPro" id="IPR039424">
    <property type="entry name" value="SBP_5"/>
</dbReference>
<dbReference type="EMBL" id="CAEZUF010000048">
    <property type="protein sequence ID" value="CAB4592100.1"/>
    <property type="molecule type" value="Genomic_DNA"/>
</dbReference>
<organism evidence="2">
    <name type="scientific">freshwater metagenome</name>
    <dbReference type="NCBI Taxonomy" id="449393"/>
    <lineage>
        <taxon>unclassified sequences</taxon>
        <taxon>metagenomes</taxon>
        <taxon>ecological metagenomes</taxon>
    </lineage>
</organism>
<dbReference type="GO" id="GO:0043190">
    <property type="term" value="C:ATP-binding cassette (ABC) transporter complex"/>
    <property type="evidence" value="ECO:0007669"/>
    <property type="project" value="InterPro"/>
</dbReference>
<feature type="domain" description="Solute-binding protein family 5" evidence="1">
    <location>
        <begin position="99"/>
        <end position="435"/>
    </location>
</feature>
<evidence type="ECO:0000313" key="5">
    <source>
        <dbReference type="EMBL" id="CAB4979295.1"/>
    </source>
</evidence>
<proteinExistence type="predicted"/>
<dbReference type="EMBL" id="CAFAAT010000056">
    <property type="protein sequence ID" value="CAB4805925.1"/>
    <property type="molecule type" value="Genomic_DNA"/>
</dbReference>
<dbReference type="EMBL" id="CAFBOI010000065">
    <property type="protein sequence ID" value="CAB4979295.1"/>
    <property type="molecule type" value="Genomic_DNA"/>
</dbReference>
<dbReference type="Gene3D" id="3.40.190.10">
    <property type="entry name" value="Periplasmic binding protein-like II"/>
    <property type="match status" value="1"/>
</dbReference>